<dbReference type="GeneID" id="63823825"/>
<proteinExistence type="predicted"/>
<dbReference type="Proteomes" id="UP000076871">
    <property type="component" value="Unassembled WGS sequence"/>
</dbReference>
<dbReference type="EMBL" id="KV427607">
    <property type="protein sequence ID" value="KZT11210.1"/>
    <property type="molecule type" value="Genomic_DNA"/>
</dbReference>
<sequence>MVRRKLLLPDEVKHDGWAGRPQAPLANLDGRRAFHDASFEARNVIKLVFYSGPGRNLTYGSGFILRPPDVTGVVILTAAHNLLPILDTADEPTGQPSNSTQPSVNILGVEHPITKDNCRVSDTYRTGDKSPEADYGAIILSSLPVGDLEGFGFSICLGYEQSLPGELCVTGYRATDVAGQPKTSTGHCMGCYTRRLEYDAQTEQGISGSPVWMYHRGCPTIVAIHNNGPARPGAGSRGARITLDLLMEVFSWLGIGKFGKRIRACASKKHAALGTLPPRGLYLNFSKYFSFARVRMGSGTKFNALPAEVTKDKVLYALQVADAEFLNKWLVFDVVKNEIQLDDKLSTEGLFSYGNKKKNTFKIVMERTSPSVVQLGCQCKRIEEIDGEDAESSEVSLVPYPMGEKYAFTDFCFEDSIN</sequence>
<gene>
    <name evidence="1" type="ORF">LAESUDRAFT_710795</name>
</gene>
<name>A0A165H400_9APHY</name>
<protein>
    <recommendedName>
        <fullName evidence="3">Serine protease</fullName>
    </recommendedName>
</protein>
<dbReference type="OrthoDB" id="5367135at2759"/>
<organism evidence="1 2">
    <name type="scientific">Laetiporus sulphureus 93-53</name>
    <dbReference type="NCBI Taxonomy" id="1314785"/>
    <lineage>
        <taxon>Eukaryota</taxon>
        <taxon>Fungi</taxon>
        <taxon>Dikarya</taxon>
        <taxon>Basidiomycota</taxon>
        <taxon>Agaricomycotina</taxon>
        <taxon>Agaricomycetes</taxon>
        <taxon>Polyporales</taxon>
        <taxon>Laetiporus</taxon>
    </lineage>
</organism>
<accession>A0A165H400</accession>
<evidence type="ECO:0000313" key="2">
    <source>
        <dbReference type="Proteomes" id="UP000076871"/>
    </source>
</evidence>
<evidence type="ECO:0000313" key="1">
    <source>
        <dbReference type="EMBL" id="KZT11210.1"/>
    </source>
</evidence>
<keyword evidence="2" id="KW-1185">Reference proteome</keyword>
<dbReference type="Gene3D" id="2.40.10.10">
    <property type="entry name" value="Trypsin-like serine proteases"/>
    <property type="match status" value="2"/>
</dbReference>
<evidence type="ECO:0008006" key="3">
    <source>
        <dbReference type="Google" id="ProtNLM"/>
    </source>
</evidence>
<dbReference type="RefSeq" id="XP_040768950.1">
    <property type="nucleotide sequence ID" value="XM_040906796.1"/>
</dbReference>
<dbReference type="STRING" id="1314785.A0A165H400"/>
<dbReference type="InParanoid" id="A0A165H400"/>
<dbReference type="SUPFAM" id="SSF50494">
    <property type="entry name" value="Trypsin-like serine proteases"/>
    <property type="match status" value="1"/>
</dbReference>
<dbReference type="InterPro" id="IPR043504">
    <property type="entry name" value="Peptidase_S1_PA_chymotrypsin"/>
</dbReference>
<dbReference type="InterPro" id="IPR009003">
    <property type="entry name" value="Peptidase_S1_PA"/>
</dbReference>
<dbReference type="AlphaFoldDB" id="A0A165H400"/>
<reference evidence="1 2" key="1">
    <citation type="journal article" date="2016" name="Mol. Biol. Evol.">
        <title>Comparative Genomics of Early-Diverging Mushroom-Forming Fungi Provides Insights into the Origins of Lignocellulose Decay Capabilities.</title>
        <authorList>
            <person name="Nagy L.G."/>
            <person name="Riley R."/>
            <person name="Tritt A."/>
            <person name="Adam C."/>
            <person name="Daum C."/>
            <person name="Floudas D."/>
            <person name="Sun H."/>
            <person name="Yadav J.S."/>
            <person name="Pangilinan J."/>
            <person name="Larsson K.H."/>
            <person name="Matsuura K."/>
            <person name="Barry K."/>
            <person name="Labutti K."/>
            <person name="Kuo R."/>
            <person name="Ohm R.A."/>
            <person name="Bhattacharya S.S."/>
            <person name="Shirouzu T."/>
            <person name="Yoshinaga Y."/>
            <person name="Martin F.M."/>
            <person name="Grigoriev I.V."/>
            <person name="Hibbett D.S."/>
        </authorList>
    </citation>
    <scope>NUCLEOTIDE SEQUENCE [LARGE SCALE GENOMIC DNA]</scope>
    <source>
        <strain evidence="1 2">93-53</strain>
    </source>
</reference>